<dbReference type="GO" id="GO:0005829">
    <property type="term" value="C:cytosol"/>
    <property type="evidence" value="ECO:0007669"/>
    <property type="project" value="TreeGrafter"/>
</dbReference>
<keyword evidence="13" id="KW-0963">Cytoplasm</keyword>
<feature type="binding site" evidence="16">
    <location>
        <position position="278"/>
    </location>
    <ligand>
        <name>NAD(+)</name>
        <dbReference type="ChEBI" id="CHEBI:57540"/>
    </ligand>
</feature>
<dbReference type="RefSeq" id="WP_144726304.1">
    <property type="nucleotide sequence ID" value="NZ_CAWOWR010000001.1"/>
</dbReference>
<dbReference type="FunFam" id="1.10.1040.10:FF:000001">
    <property type="entry name" value="Glycerol-3-phosphate dehydrogenase [NAD(P)+]"/>
    <property type="match status" value="1"/>
</dbReference>
<evidence type="ECO:0000256" key="13">
    <source>
        <dbReference type="HAMAP-Rule" id="MF_00394"/>
    </source>
</evidence>
<feature type="binding site" evidence="13">
    <location>
        <position position="302"/>
    </location>
    <ligand>
        <name>NADPH</name>
        <dbReference type="ChEBI" id="CHEBI:57783"/>
    </ligand>
</feature>
<feature type="binding site" evidence="13">
    <location>
        <position position="159"/>
    </location>
    <ligand>
        <name>sn-glycerol 3-phosphate</name>
        <dbReference type="ChEBI" id="CHEBI:57597"/>
    </ligand>
</feature>
<dbReference type="GO" id="GO:0141153">
    <property type="term" value="F:glycerol-3-phosphate dehydrogenase (NADP+) activity"/>
    <property type="evidence" value="ECO:0007669"/>
    <property type="project" value="RHEA"/>
</dbReference>
<dbReference type="EMBL" id="VNFH01000001">
    <property type="protein sequence ID" value="TVU73666.1"/>
    <property type="molecule type" value="Genomic_DNA"/>
</dbReference>
<dbReference type="InterPro" id="IPR008927">
    <property type="entry name" value="6-PGluconate_DH-like_C_sf"/>
</dbReference>
<dbReference type="STRING" id="553385.GCA_000591415_00112"/>
<comment type="function">
    <text evidence="13">Catalyzes the reduction of the glycolytic intermediate dihydroxyacetone phosphate (DHAP) to sn-glycerol 3-phosphate (G3P), the key precursor for phospholipid synthesis.</text>
</comment>
<feature type="binding site" evidence="13">
    <location>
        <position position="214"/>
    </location>
    <ligand>
        <name>sn-glycerol 3-phosphate</name>
        <dbReference type="ChEBI" id="CHEBI:57597"/>
    </ligand>
</feature>
<feature type="binding site" evidence="16">
    <location>
        <position position="163"/>
    </location>
    <ligand>
        <name>NAD(+)</name>
        <dbReference type="ChEBI" id="CHEBI:57540"/>
    </ligand>
</feature>
<feature type="binding site" evidence="13">
    <location>
        <position position="279"/>
    </location>
    <ligand>
        <name>sn-glycerol 3-phosphate</name>
        <dbReference type="ChEBI" id="CHEBI:57597"/>
    </ligand>
</feature>
<dbReference type="GO" id="GO:0005975">
    <property type="term" value="P:carbohydrate metabolic process"/>
    <property type="evidence" value="ECO:0007669"/>
    <property type="project" value="InterPro"/>
</dbReference>
<proteinExistence type="inferred from homology"/>
<evidence type="ECO:0000256" key="10">
    <source>
        <dbReference type="ARBA" id="ARBA00066687"/>
    </source>
</evidence>
<keyword evidence="2 13" id="KW-0444">Lipid biosynthesis</keyword>
<dbReference type="SUPFAM" id="SSF51735">
    <property type="entry name" value="NAD(P)-binding Rossmann-fold domains"/>
    <property type="match status" value="1"/>
</dbReference>
<keyword evidence="4 13" id="KW-0560">Oxidoreductase</keyword>
<dbReference type="Gene3D" id="1.10.1040.10">
    <property type="entry name" value="N-(1-d-carboxylethyl)-l-norvaline Dehydrogenase, domain 2"/>
    <property type="match status" value="1"/>
</dbReference>
<dbReference type="Pfam" id="PF07479">
    <property type="entry name" value="NAD_Gly3P_dh_C"/>
    <property type="match status" value="1"/>
</dbReference>
<dbReference type="InterPro" id="IPR006109">
    <property type="entry name" value="G3P_DH_NAD-dep_C"/>
</dbReference>
<comment type="catalytic activity">
    <reaction evidence="9">
        <text>sn-glycerol 3-phosphate + NADP(+) = dihydroxyacetone phosphate + NADPH + H(+)</text>
        <dbReference type="Rhea" id="RHEA:11096"/>
        <dbReference type="ChEBI" id="CHEBI:15378"/>
        <dbReference type="ChEBI" id="CHEBI:57597"/>
        <dbReference type="ChEBI" id="CHEBI:57642"/>
        <dbReference type="ChEBI" id="CHEBI:57783"/>
        <dbReference type="ChEBI" id="CHEBI:58349"/>
        <dbReference type="EC" id="1.1.1.94"/>
    </reaction>
    <physiologicalReaction direction="right-to-left" evidence="9">
        <dbReference type="Rhea" id="RHEA:11098"/>
    </physiologicalReaction>
</comment>
<sequence length="375" mass="39923">MSASSSTPRRAIRDREIREVPPQAAGLGVCVLGGGSFGTAIASIAADNGAAVTQWMRDATQAHEVNTEHRNSGYLPDFAINPGVRATTNMADALAEAELVCVAIPSKAFRAVVRQAREHLREGQILIATTKGIESEGFTLMSEVLEEETGFTHIGVLSGPNLAAEIAQRQLTATVVASDDAYTRARVQTAFGCDYFRVYASNDRYGVELGGALKNIYAIAAGMAAALGMGENTRAMLMTRALAEMSRFAVAKGANPMTFLGLAGVGDLIVTCSSPLSRNYRVGFALGEGRTLEQAVEVLGQVAEGVNTVRLVQEESKRLGIYMPLVSGMAQVLFEGIDPHHMARALMGSEQSSDVEFVLSRESVQQARHLEPDAS</sequence>
<keyword evidence="8 13" id="KW-1208">Phospholipid metabolism</keyword>
<feature type="active site" description="Proton acceptor" evidence="13 14">
    <location>
        <position position="214"/>
    </location>
</feature>
<feature type="binding site" evidence="13">
    <location>
        <position position="278"/>
    </location>
    <ligand>
        <name>sn-glycerol 3-phosphate</name>
        <dbReference type="ChEBI" id="CHEBI:57597"/>
    </ligand>
</feature>
<feature type="binding site" evidence="13">
    <location>
        <position position="163"/>
    </location>
    <ligand>
        <name>NADPH</name>
        <dbReference type="ChEBI" id="CHEBI:57783"/>
    </ligand>
</feature>
<feature type="binding site" evidence="16">
    <location>
        <begin position="33"/>
        <end position="38"/>
    </location>
    <ligand>
        <name>NAD(+)</name>
        <dbReference type="ChEBI" id="CHEBI:57540"/>
    </ligand>
</feature>
<dbReference type="Gene3D" id="3.40.50.720">
    <property type="entry name" value="NAD(P)-binding Rossmann-like Domain"/>
    <property type="match status" value="1"/>
</dbReference>
<evidence type="ECO:0000256" key="1">
    <source>
        <dbReference type="ARBA" id="ARBA00011009"/>
    </source>
</evidence>
<dbReference type="PRINTS" id="PR00077">
    <property type="entry name" value="GPDHDRGNASE"/>
</dbReference>
<feature type="binding site" evidence="15">
    <location>
        <position position="131"/>
    </location>
    <ligand>
        <name>substrate</name>
    </ligand>
</feature>
<comment type="caution">
    <text evidence="13">Lacks conserved residue(s) required for the propagation of feature annotation.</text>
</comment>
<evidence type="ECO:0000256" key="17">
    <source>
        <dbReference type="RuleBase" id="RU000437"/>
    </source>
</evidence>
<feature type="binding site" evidence="13">
    <location>
        <position position="131"/>
    </location>
    <ligand>
        <name>NADPH</name>
        <dbReference type="ChEBI" id="CHEBI:57783"/>
    </ligand>
</feature>
<evidence type="ECO:0000256" key="2">
    <source>
        <dbReference type="ARBA" id="ARBA00022516"/>
    </source>
</evidence>
<keyword evidence="6 13" id="KW-0443">Lipid metabolism</keyword>
<dbReference type="HAMAP" id="MF_00394">
    <property type="entry name" value="NAD_Glyc3P_dehydrog"/>
    <property type="match status" value="1"/>
</dbReference>
<dbReference type="InterPro" id="IPR006168">
    <property type="entry name" value="G3P_DH_NAD-dep"/>
</dbReference>
<evidence type="ECO:0000313" key="21">
    <source>
        <dbReference type="Proteomes" id="UP000319941"/>
    </source>
</evidence>
<dbReference type="PANTHER" id="PTHR11728">
    <property type="entry name" value="GLYCEROL-3-PHOSPHATE DEHYDROGENASE"/>
    <property type="match status" value="1"/>
</dbReference>
<evidence type="ECO:0000256" key="7">
    <source>
        <dbReference type="ARBA" id="ARBA00023209"/>
    </source>
</evidence>
<feature type="binding site" evidence="15">
    <location>
        <begin position="278"/>
        <end position="279"/>
    </location>
    <ligand>
        <name>substrate</name>
    </ligand>
</feature>
<accession>A0A558HX02</accession>
<dbReference type="InterPro" id="IPR036291">
    <property type="entry name" value="NAD(P)-bd_dom_sf"/>
</dbReference>
<feature type="binding site" evidence="13">
    <location>
        <position position="278"/>
    </location>
    <ligand>
        <name>NADPH</name>
        <dbReference type="ChEBI" id="CHEBI:57783"/>
    </ligand>
</feature>
<dbReference type="GO" id="GO:0046167">
    <property type="term" value="P:glycerol-3-phosphate biosynthetic process"/>
    <property type="evidence" value="ECO:0007669"/>
    <property type="project" value="UniProtKB-UniRule"/>
</dbReference>
<dbReference type="PROSITE" id="PS00957">
    <property type="entry name" value="NAD_G3PDH"/>
    <property type="match status" value="1"/>
</dbReference>
<evidence type="ECO:0000256" key="16">
    <source>
        <dbReference type="PIRSR" id="PIRSR000114-3"/>
    </source>
</evidence>
<evidence type="ECO:0000256" key="9">
    <source>
        <dbReference type="ARBA" id="ARBA00052716"/>
    </source>
</evidence>
<dbReference type="Proteomes" id="UP000319941">
    <property type="component" value="Unassembled WGS sequence"/>
</dbReference>
<feature type="domain" description="Glycerol-3-phosphate dehydrogenase NAD-dependent C-terminal" evidence="19">
    <location>
        <begin position="203"/>
        <end position="342"/>
    </location>
</feature>
<dbReference type="EC" id="1.1.1.94" evidence="10 13"/>
<protein>
    <recommendedName>
        <fullName evidence="11 13">Glycerol-3-phosphate dehydrogenase [NAD(P)+]</fullName>
        <ecNumber evidence="10 13">1.1.1.94</ecNumber>
    </recommendedName>
    <alternativeName>
        <fullName evidence="13">NAD(P)(+)-dependent glycerol-3-phosphate dehydrogenase</fullName>
    </alternativeName>
    <alternativeName>
        <fullName evidence="12 13">NAD(P)H-dependent dihydroxyacetone-phosphate reductase</fullName>
    </alternativeName>
</protein>
<keyword evidence="3 13" id="KW-0521">NADP</keyword>
<dbReference type="InterPro" id="IPR011128">
    <property type="entry name" value="G3P_DH_NAD-dep_N"/>
</dbReference>
<evidence type="ECO:0000256" key="3">
    <source>
        <dbReference type="ARBA" id="ARBA00022857"/>
    </source>
</evidence>
<feature type="binding site" evidence="13">
    <location>
        <position position="57"/>
    </location>
    <ligand>
        <name>NADPH</name>
        <dbReference type="ChEBI" id="CHEBI:57783"/>
    </ligand>
</feature>
<keyword evidence="7 13" id="KW-0594">Phospholipid biosynthesis</keyword>
<dbReference type="NCBIfam" id="NF000940">
    <property type="entry name" value="PRK00094.1-2"/>
    <property type="match status" value="1"/>
</dbReference>
<evidence type="ECO:0000256" key="6">
    <source>
        <dbReference type="ARBA" id="ARBA00023098"/>
    </source>
</evidence>
<comment type="similarity">
    <text evidence="1 13 17">Belongs to the NAD-dependent glycerol-3-phosphate dehydrogenase family.</text>
</comment>
<dbReference type="InterPro" id="IPR013328">
    <property type="entry name" value="6PGD_dom2"/>
</dbReference>
<evidence type="ECO:0000256" key="8">
    <source>
        <dbReference type="ARBA" id="ARBA00023264"/>
    </source>
</evidence>
<keyword evidence="5 13" id="KW-0520">NAD</keyword>
<organism evidence="20 21">
    <name type="scientific">Cobetia crustatorum</name>
    <dbReference type="NCBI Taxonomy" id="553385"/>
    <lineage>
        <taxon>Bacteria</taxon>
        <taxon>Pseudomonadati</taxon>
        <taxon>Pseudomonadota</taxon>
        <taxon>Gammaproteobacteria</taxon>
        <taxon>Oceanospirillales</taxon>
        <taxon>Halomonadaceae</taxon>
        <taxon>Cobetia</taxon>
    </lineage>
</organism>
<reference evidence="20 21" key="1">
    <citation type="submission" date="2019-07" db="EMBL/GenBank/DDBJ databases">
        <title>Diversity of Bacteria from Kongsfjorden, Arctic.</title>
        <authorList>
            <person name="Yu Y."/>
        </authorList>
    </citation>
    <scope>NUCLEOTIDE SEQUENCE [LARGE SCALE GENOMIC DNA]</scope>
    <source>
        <strain evidence="20 21">SM1923</strain>
    </source>
</reference>
<feature type="binding site" evidence="13">
    <location>
        <position position="74"/>
    </location>
    <ligand>
        <name>NADPH</name>
        <dbReference type="ChEBI" id="CHEBI:57783"/>
    </ligand>
</feature>
<dbReference type="NCBIfam" id="NF000946">
    <property type="entry name" value="PRK00094.2-4"/>
    <property type="match status" value="1"/>
</dbReference>
<gene>
    <name evidence="13" type="primary">gpsA</name>
    <name evidence="20" type="ORF">FQP86_00875</name>
</gene>
<evidence type="ECO:0000256" key="12">
    <source>
        <dbReference type="ARBA" id="ARBA00080511"/>
    </source>
</evidence>
<feature type="binding site" evidence="13">
    <location>
        <position position="36"/>
    </location>
    <ligand>
        <name>NADPH</name>
        <dbReference type="ChEBI" id="CHEBI:57783"/>
    </ligand>
</feature>
<keyword evidence="21" id="KW-1185">Reference proteome</keyword>
<evidence type="ECO:0000313" key="20">
    <source>
        <dbReference type="EMBL" id="TVU73666.1"/>
    </source>
</evidence>
<dbReference type="UniPathway" id="UPA00940"/>
<evidence type="ECO:0000256" key="11">
    <source>
        <dbReference type="ARBA" id="ARBA00069372"/>
    </source>
</evidence>
<evidence type="ECO:0000256" key="4">
    <source>
        <dbReference type="ARBA" id="ARBA00023002"/>
    </source>
</evidence>
<evidence type="ECO:0000256" key="14">
    <source>
        <dbReference type="PIRSR" id="PIRSR000114-1"/>
    </source>
</evidence>
<dbReference type="NCBIfam" id="NF000942">
    <property type="entry name" value="PRK00094.1-4"/>
    <property type="match status" value="1"/>
</dbReference>
<dbReference type="AlphaFoldDB" id="A0A558HX02"/>
<dbReference type="Pfam" id="PF01210">
    <property type="entry name" value="NAD_Gly3P_dh_N"/>
    <property type="match status" value="1"/>
</dbReference>
<dbReference type="SUPFAM" id="SSF48179">
    <property type="entry name" value="6-phosphogluconate dehydrogenase C-terminal domain-like"/>
    <property type="match status" value="1"/>
</dbReference>
<keyword evidence="13" id="KW-0547">Nucleotide-binding</keyword>
<dbReference type="OrthoDB" id="9812273at2"/>
<name>A0A558HX02_9GAMM</name>
<comment type="subcellular location">
    <subcellularLocation>
        <location evidence="13">Cytoplasm</location>
    </subcellularLocation>
</comment>
<comment type="caution">
    <text evidence="20">The sequence shown here is derived from an EMBL/GenBank/DDBJ whole genome shotgun (WGS) entry which is preliminary data.</text>
</comment>
<dbReference type="PIRSF" id="PIRSF000114">
    <property type="entry name" value="Glycerol-3-P_dh"/>
    <property type="match status" value="1"/>
</dbReference>
<dbReference type="PANTHER" id="PTHR11728:SF1">
    <property type="entry name" value="GLYCEROL-3-PHOSPHATE DEHYDROGENASE [NAD(+)] 2, CHLOROPLASTIC"/>
    <property type="match status" value="1"/>
</dbReference>
<feature type="binding site" evidence="13">
    <location>
        <position position="277"/>
    </location>
    <ligand>
        <name>sn-glycerol 3-phosphate</name>
        <dbReference type="ChEBI" id="CHEBI:57597"/>
    </ligand>
</feature>
<comment type="pathway">
    <text evidence="13">Membrane lipid metabolism; glycerophospholipid metabolism.</text>
</comment>
<evidence type="ECO:0000256" key="15">
    <source>
        <dbReference type="PIRSR" id="PIRSR000114-2"/>
    </source>
</evidence>
<dbReference type="GO" id="GO:0046168">
    <property type="term" value="P:glycerol-3-phosphate catabolic process"/>
    <property type="evidence" value="ECO:0007669"/>
    <property type="project" value="InterPro"/>
</dbReference>
<dbReference type="GO" id="GO:0046474">
    <property type="term" value="P:glycerophospholipid biosynthetic process"/>
    <property type="evidence" value="ECO:0007669"/>
    <property type="project" value="TreeGrafter"/>
</dbReference>
<feature type="binding site" evidence="13">
    <location>
        <position position="37"/>
    </location>
    <ligand>
        <name>NADPH</name>
        <dbReference type="ChEBI" id="CHEBI:57783"/>
    </ligand>
</feature>
<feature type="binding site" evidence="13">
    <location>
        <position position="267"/>
    </location>
    <ligand>
        <name>sn-glycerol 3-phosphate</name>
        <dbReference type="ChEBI" id="CHEBI:57597"/>
    </ligand>
</feature>
<comment type="catalytic activity">
    <reaction evidence="13">
        <text>sn-glycerol 3-phosphate + NAD(+) = dihydroxyacetone phosphate + NADH + H(+)</text>
        <dbReference type="Rhea" id="RHEA:11092"/>
        <dbReference type="ChEBI" id="CHEBI:15378"/>
        <dbReference type="ChEBI" id="CHEBI:57540"/>
        <dbReference type="ChEBI" id="CHEBI:57597"/>
        <dbReference type="ChEBI" id="CHEBI:57642"/>
        <dbReference type="ChEBI" id="CHEBI:57945"/>
        <dbReference type="EC" id="1.1.1.94"/>
    </reaction>
</comment>
<feature type="domain" description="Glycerol-3-phosphate dehydrogenase NAD-dependent N-terminal" evidence="18">
    <location>
        <begin position="29"/>
        <end position="181"/>
    </location>
</feature>
<evidence type="ECO:0000259" key="18">
    <source>
        <dbReference type="Pfam" id="PF01210"/>
    </source>
</evidence>
<dbReference type="GO" id="GO:0141152">
    <property type="term" value="F:glycerol-3-phosphate dehydrogenase (NAD+) activity"/>
    <property type="evidence" value="ECO:0007669"/>
    <property type="project" value="RHEA"/>
</dbReference>
<dbReference type="GO" id="GO:0051287">
    <property type="term" value="F:NAD binding"/>
    <property type="evidence" value="ECO:0007669"/>
    <property type="project" value="InterPro"/>
</dbReference>
<feature type="binding site" evidence="13">
    <location>
        <position position="131"/>
    </location>
    <ligand>
        <name>sn-glycerol 3-phosphate</name>
        <dbReference type="ChEBI" id="CHEBI:57597"/>
    </ligand>
</feature>
<feature type="binding site" evidence="13">
    <location>
        <position position="304"/>
    </location>
    <ligand>
        <name>NADPH</name>
        <dbReference type="ChEBI" id="CHEBI:57783"/>
    </ligand>
</feature>
<evidence type="ECO:0000259" key="19">
    <source>
        <dbReference type="Pfam" id="PF07479"/>
    </source>
</evidence>
<dbReference type="FunFam" id="3.40.50.720:FF:000019">
    <property type="entry name" value="Glycerol-3-phosphate dehydrogenase [NAD(P)+]"/>
    <property type="match status" value="1"/>
</dbReference>
<evidence type="ECO:0000256" key="5">
    <source>
        <dbReference type="ARBA" id="ARBA00023027"/>
    </source>
</evidence>